<evidence type="ECO:0000313" key="5">
    <source>
        <dbReference type="Proteomes" id="UP000239867"/>
    </source>
</evidence>
<protein>
    <submittedName>
        <fullName evidence="4">ABC transporter</fullName>
    </submittedName>
</protein>
<dbReference type="RefSeq" id="WP_104937234.1">
    <property type="nucleotide sequence ID" value="NZ_CP021255.1"/>
</dbReference>
<evidence type="ECO:0000313" key="4">
    <source>
        <dbReference type="EMBL" id="AVD72029.1"/>
    </source>
</evidence>
<sequence length="566" mass="64114">MFSLRKLGAFGRTYRHLQRYNRILQVLLKYGFSDLIGRLHIDQYLESSWQRLGGALPEATLARLSRPERLRLAFEELGPTFIKLGQLLSSRPDLLPPPYIQELARLQDKIPPVPWAEIDAVFMRECGAPAETLFPEFEHEAMAAASIGQVHRARLADGSRVVVKVRRPGIARLINVDLEIFSHIASLMEQYLEELRSHSPTTVVEEFAESLNRELDFTLELANVQRFAQQFKGNPDIHVPEVYPELSSSCILVMEYIEGIKSSDVARLEAEGYDLALLARRGANLVMEQIFSHGFFHADPHPGNIFILPGNVVCFIDFGQMGRLSRRDQDDFTALVTSLVKRDEHEIAGGVLRTTIQLGEVDRDRLECDLVFFMDRYLYQPLEKLEAARIFQDLLTLVNRHHLSFKPSLYLMIKALCTLEGVGMMLDPHLRLFALAQPFMQRLQLERMKPGRLMEEAASLGLSYFRLLRALPDDLSSVLVQLQSGQLNIGFEHRGIMPLQVTLERITNRLVFAIVLAALIVGSSLIVLSGIPPRWHNVPVIGLFGFVLAACMGFCLLIAILKHKKM</sequence>
<comment type="similarity">
    <text evidence="1">Belongs to the protein kinase superfamily. ADCK protein kinase family.</text>
</comment>
<feature type="transmembrane region" description="Helical" evidence="2">
    <location>
        <begin position="510"/>
        <end position="532"/>
    </location>
</feature>
<feature type="domain" description="ABC1 atypical kinase-like" evidence="3">
    <location>
        <begin position="105"/>
        <end position="348"/>
    </location>
</feature>
<keyword evidence="2" id="KW-1133">Transmembrane helix</keyword>
<keyword evidence="2" id="KW-0472">Membrane</keyword>
<dbReference type="OrthoDB" id="9795390at2"/>
<feature type="transmembrane region" description="Helical" evidence="2">
    <location>
        <begin position="538"/>
        <end position="561"/>
    </location>
</feature>
<dbReference type="InterPro" id="IPR011009">
    <property type="entry name" value="Kinase-like_dom_sf"/>
</dbReference>
<dbReference type="Pfam" id="PF03109">
    <property type="entry name" value="ABC1"/>
    <property type="match status" value="1"/>
</dbReference>
<dbReference type="CDD" id="cd05121">
    <property type="entry name" value="ABC1_ADCK3-like"/>
    <property type="match status" value="1"/>
</dbReference>
<gene>
    <name evidence="4" type="ORF">CAY53_11550</name>
</gene>
<reference evidence="4 5" key="1">
    <citation type="journal article" date="2018" name="MBio">
        <title>Insights into the evolution of host association through the isolation and characterization of a novel human periodontal pathobiont, Desulfobulbus oralis.</title>
        <authorList>
            <person name="Cross K.L."/>
            <person name="Chirania P."/>
            <person name="Xiong W."/>
            <person name="Beall C.J."/>
            <person name="Elkins J.G."/>
            <person name="Giannone R.J."/>
            <person name="Griffen A.L."/>
            <person name="Guss A.M."/>
            <person name="Hettich R.L."/>
            <person name="Joshi S.S."/>
            <person name="Mokrzan E.M."/>
            <person name="Martin R.K."/>
            <person name="Zhulin I.B."/>
            <person name="Leys E.J."/>
            <person name="Podar M."/>
        </authorList>
    </citation>
    <scope>NUCLEOTIDE SEQUENCE [LARGE SCALE GENOMIC DNA]</scope>
    <source>
        <strain evidence="4 5">ORNL</strain>
    </source>
</reference>
<dbReference type="EMBL" id="CP021255">
    <property type="protein sequence ID" value="AVD72029.1"/>
    <property type="molecule type" value="Genomic_DNA"/>
</dbReference>
<keyword evidence="5" id="KW-1185">Reference proteome</keyword>
<evidence type="ECO:0000259" key="3">
    <source>
        <dbReference type="Pfam" id="PF03109"/>
    </source>
</evidence>
<dbReference type="AlphaFoldDB" id="A0A2L1GQR6"/>
<dbReference type="InterPro" id="IPR050154">
    <property type="entry name" value="UbiB_kinase"/>
</dbReference>
<dbReference type="SUPFAM" id="SSF56112">
    <property type="entry name" value="Protein kinase-like (PK-like)"/>
    <property type="match status" value="1"/>
</dbReference>
<keyword evidence="2" id="KW-0812">Transmembrane</keyword>
<dbReference type="PANTHER" id="PTHR10566">
    <property type="entry name" value="CHAPERONE-ACTIVITY OF BC1 COMPLEX CABC1 -RELATED"/>
    <property type="match status" value="1"/>
</dbReference>
<evidence type="ECO:0000256" key="2">
    <source>
        <dbReference type="SAM" id="Phobius"/>
    </source>
</evidence>
<accession>A0A2L1GQR6</accession>
<proteinExistence type="inferred from homology"/>
<dbReference type="Proteomes" id="UP000239867">
    <property type="component" value="Chromosome"/>
</dbReference>
<evidence type="ECO:0000256" key="1">
    <source>
        <dbReference type="ARBA" id="ARBA00009670"/>
    </source>
</evidence>
<organism evidence="4 5">
    <name type="scientific">Desulfobulbus oralis</name>
    <dbReference type="NCBI Taxonomy" id="1986146"/>
    <lineage>
        <taxon>Bacteria</taxon>
        <taxon>Pseudomonadati</taxon>
        <taxon>Thermodesulfobacteriota</taxon>
        <taxon>Desulfobulbia</taxon>
        <taxon>Desulfobulbales</taxon>
        <taxon>Desulfobulbaceae</taxon>
        <taxon>Desulfobulbus</taxon>
    </lineage>
</organism>
<dbReference type="InterPro" id="IPR004147">
    <property type="entry name" value="ABC1_dom"/>
</dbReference>
<dbReference type="PANTHER" id="PTHR10566:SF113">
    <property type="entry name" value="PROTEIN ACTIVITY OF BC1 COMPLEX KINASE 7, CHLOROPLASTIC"/>
    <property type="match status" value="1"/>
</dbReference>
<name>A0A2L1GQR6_9BACT</name>
<dbReference type="KEGG" id="deo:CAY53_11550"/>